<dbReference type="InterPro" id="IPR024983">
    <property type="entry name" value="CHAT_dom"/>
</dbReference>
<dbReference type="AlphaFoldDB" id="A0A544YSL3"/>
<name>A0A544YSL3_9ACTN</name>
<proteinExistence type="predicted"/>
<accession>A0A544YSL3</accession>
<evidence type="ECO:0000313" key="3">
    <source>
        <dbReference type="Proteomes" id="UP000316541"/>
    </source>
</evidence>
<dbReference type="Proteomes" id="UP000316541">
    <property type="component" value="Unassembled WGS sequence"/>
</dbReference>
<protein>
    <submittedName>
        <fullName evidence="2">CHAT domain-containing protein</fullName>
    </submittedName>
</protein>
<sequence length="684" mass="75390">MRASRGPRSLLATPRSGRAGRTVGPGVGWMIRVTVEVTETTVTVKHGDQQLVPPYQLRLDDKPTEVLARLLSDAPCPGDMVAYGRWLYRALLAESWPTIRELGPEIELALAFDRFFLHGEVWEAMCGDDGKPLSADACRLVAYTRLITSQTAAPVTVRHPPRLLFAIGASLTDAVIRPGAMFVGLLKGFAHEGSCVTRVLQGARLDDLERVCSDFKPDLVHLVAHGDVDVEGNPVVRLKDRAYGATHLGKAFGSVPKLLVLSSCRSGQPGSYLPLAAELVTDGIPIVVAMSGDVSEKACRLFVRRFTEAVHLGLPISRAAAEGRHAALLHSECEEGLDWAFPTIFMAPSVEPGFRLVDPEPGQRINELTRFLELHKPPVFIGRGDILRVTDHLFSPVPAERLGMVVSWTSGSIKGEGGTRLLREIGLRLLRAGHLPLMLGPYKSGGFWSRPPDDLRQLIYQIFRQAYRVADFLDLPLTGLHLLRDPLEEGLAEFRDGTQPLDTDVARRRLAKDLERFTHVLSGAGDPFGPSTRVAVLAENIHEWRVLRDLLAMVETTGLGTRTCPVPVVATGSLNDANGRMLKSFLETHRGPGYAFPELTRLSSAEAALEFQWVLLHPWKEDHRMVYVAKRGVKLEDWAFEALQGRPTEVDGGLYGIAKLHKNYGRLTEDDDAAAWDAYVSRRQ</sequence>
<dbReference type="Pfam" id="PF12770">
    <property type="entry name" value="CHAT"/>
    <property type="match status" value="1"/>
</dbReference>
<comment type="caution">
    <text evidence="2">The sequence shown here is derived from an EMBL/GenBank/DDBJ whole genome shotgun (WGS) entry which is preliminary data.</text>
</comment>
<organism evidence="2 3">
    <name type="scientific">Microbispora hainanensis</name>
    <dbReference type="NCBI Taxonomy" id="568844"/>
    <lineage>
        <taxon>Bacteria</taxon>
        <taxon>Bacillati</taxon>
        <taxon>Actinomycetota</taxon>
        <taxon>Actinomycetes</taxon>
        <taxon>Streptosporangiales</taxon>
        <taxon>Streptosporangiaceae</taxon>
        <taxon>Microbispora</taxon>
    </lineage>
</organism>
<dbReference type="EMBL" id="VIRM01000021">
    <property type="protein sequence ID" value="TQS19751.1"/>
    <property type="molecule type" value="Genomic_DNA"/>
</dbReference>
<reference evidence="2 3" key="1">
    <citation type="submission" date="2019-07" db="EMBL/GenBank/DDBJ databases">
        <title>Microbispora hainanensis DSM 45428.</title>
        <authorList>
            <person name="Thawai C."/>
        </authorList>
    </citation>
    <scope>NUCLEOTIDE SEQUENCE [LARGE SCALE GENOMIC DNA]</scope>
    <source>
        <strain evidence="2 3">DSM 45428</strain>
    </source>
</reference>
<gene>
    <name evidence="2" type="ORF">FLX08_18300</name>
</gene>
<feature type="domain" description="CHAT" evidence="1">
    <location>
        <begin position="82"/>
        <end position="340"/>
    </location>
</feature>
<evidence type="ECO:0000313" key="2">
    <source>
        <dbReference type="EMBL" id="TQS19751.1"/>
    </source>
</evidence>
<evidence type="ECO:0000259" key="1">
    <source>
        <dbReference type="Pfam" id="PF12770"/>
    </source>
</evidence>